<feature type="region of interest" description="Disordered" evidence="1">
    <location>
        <begin position="67"/>
        <end position="99"/>
    </location>
</feature>
<keyword evidence="4" id="KW-1185">Reference proteome</keyword>
<evidence type="ECO:0008006" key="5">
    <source>
        <dbReference type="Google" id="ProtNLM"/>
    </source>
</evidence>
<evidence type="ECO:0000313" key="4">
    <source>
        <dbReference type="Proteomes" id="UP001500842"/>
    </source>
</evidence>
<gene>
    <name evidence="3" type="ORF">GCM10009788_58110</name>
</gene>
<comment type="caution">
    <text evidence="3">The sequence shown here is derived from an EMBL/GenBank/DDBJ whole genome shotgun (WGS) entry which is preliminary data.</text>
</comment>
<evidence type="ECO:0000313" key="3">
    <source>
        <dbReference type="EMBL" id="GAA1548569.1"/>
    </source>
</evidence>
<accession>A0ABN2BW02</accession>
<organism evidence="3 4">
    <name type="scientific">Nocardioides humi</name>
    <dbReference type="NCBI Taxonomy" id="449461"/>
    <lineage>
        <taxon>Bacteria</taxon>
        <taxon>Bacillati</taxon>
        <taxon>Actinomycetota</taxon>
        <taxon>Actinomycetes</taxon>
        <taxon>Propionibacteriales</taxon>
        <taxon>Nocardioidaceae</taxon>
        <taxon>Nocardioides</taxon>
    </lineage>
</organism>
<evidence type="ECO:0000256" key="2">
    <source>
        <dbReference type="SAM" id="Phobius"/>
    </source>
</evidence>
<keyword evidence="2" id="KW-0472">Membrane</keyword>
<keyword evidence="2" id="KW-0812">Transmembrane</keyword>
<name>A0ABN2BW02_9ACTN</name>
<reference evidence="3 4" key="1">
    <citation type="journal article" date="2019" name="Int. J. Syst. Evol. Microbiol.">
        <title>The Global Catalogue of Microorganisms (GCM) 10K type strain sequencing project: providing services to taxonomists for standard genome sequencing and annotation.</title>
        <authorList>
            <consortium name="The Broad Institute Genomics Platform"/>
            <consortium name="The Broad Institute Genome Sequencing Center for Infectious Disease"/>
            <person name="Wu L."/>
            <person name="Ma J."/>
        </authorList>
    </citation>
    <scope>NUCLEOTIDE SEQUENCE [LARGE SCALE GENOMIC DNA]</scope>
    <source>
        <strain evidence="3 4">JCM 14942</strain>
    </source>
</reference>
<proteinExistence type="predicted"/>
<feature type="transmembrane region" description="Helical" evidence="2">
    <location>
        <begin position="105"/>
        <end position="128"/>
    </location>
</feature>
<sequence>MIPACSCPTKIGGMRDLRAPAGTRGARYALAAVAVALFGLLSMHGWGSHTGVHSMGATPASVMIPADSRVHDHSGPSESEPGASAPVVTDVPAGMDSDEPVGESGATLLGLCLAVLAGLVLGIALLLARRGFRIPRTLLPAWQPLLFIGRDRDPPSLDMLCVIRC</sequence>
<protein>
    <recommendedName>
        <fullName evidence="5">MYXO-CTERM domain-containing protein</fullName>
    </recommendedName>
</protein>
<evidence type="ECO:0000256" key="1">
    <source>
        <dbReference type="SAM" id="MobiDB-lite"/>
    </source>
</evidence>
<keyword evidence="2" id="KW-1133">Transmembrane helix</keyword>
<feature type="transmembrane region" description="Helical" evidence="2">
    <location>
        <begin position="28"/>
        <end position="46"/>
    </location>
</feature>
<dbReference type="Proteomes" id="UP001500842">
    <property type="component" value="Unassembled WGS sequence"/>
</dbReference>
<dbReference type="EMBL" id="BAAAOR010000051">
    <property type="protein sequence ID" value="GAA1548569.1"/>
    <property type="molecule type" value="Genomic_DNA"/>
</dbReference>